<feature type="non-terminal residue" evidence="2">
    <location>
        <position position="87"/>
    </location>
</feature>
<dbReference type="SUPFAM" id="SSF53254">
    <property type="entry name" value="Phosphoglycerate mutase-like"/>
    <property type="match status" value="1"/>
</dbReference>
<dbReference type="GO" id="GO:0016787">
    <property type="term" value="F:hydrolase activity"/>
    <property type="evidence" value="ECO:0007669"/>
    <property type="project" value="UniProtKB-KW"/>
</dbReference>
<accession>A0A350P2T8</accession>
<gene>
    <name evidence="2" type="ORF">DCW74_07715</name>
</gene>
<keyword evidence="1" id="KW-0378">Hydrolase</keyword>
<reference evidence="2 3" key="1">
    <citation type="journal article" date="2018" name="Nat. Biotechnol.">
        <title>A standardized bacterial taxonomy based on genome phylogeny substantially revises the tree of life.</title>
        <authorList>
            <person name="Parks D.H."/>
            <person name="Chuvochina M."/>
            <person name="Waite D.W."/>
            <person name="Rinke C."/>
            <person name="Skarshewski A."/>
            <person name="Chaumeil P.A."/>
            <person name="Hugenholtz P."/>
        </authorList>
    </citation>
    <scope>NUCLEOTIDE SEQUENCE [LARGE SCALE GENOMIC DNA]</scope>
    <source>
        <strain evidence="2">UBA11978</strain>
    </source>
</reference>
<evidence type="ECO:0000313" key="3">
    <source>
        <dbReference type="Proteomes" id="UP000263517"/>
    </source>
</evidence>
<dbReference type="CDD" id="cd07067">
    <property type="entry name" value="HP_PGM_like"/>
    <property type="match status" value="1"/>
</dbReference>
<dbReference type="InterPro" id="IPR013078">
    <property type="entry name" value="His_Pase_superF_clade-1"/>
</dbReference>
<dbReference type="Gene3D" id="3.40.50.1240">
    <property type="entry name" value="Phosphoglycerate mutase-like"/>
    <property type="match status" value="1"/>
</dbReference>
<dbReference type="EMBL" id="DNAN01000266">
    <property type="protein sequence ID" value="HAW75605.1"/>
    <property type="molecule type" value="Genomic_DNA"/>
</dbReference>
<dbReference type="AlphaFoldDB" id="A0A350P2T8"/>
<evidence type="ECO:0000256" key="1">
    <source>
        <dbReference type="ARBA" id="ARBA00022801"/>
    </source>
</evidence>
<dbReference type="Proteomes" id="UP000263517">
    <property type="component" value="Unassembled WGS sequence"/>
</dbReference>
<dbReference type="PANTHER" id="PTHR20935:SF0">
    <property type="entry name" value="SERINE_THREONINE-PROTEIN PHOSPHATASE PGAM5, MITOCHONDRIAL"/>
    <property type="match status" value="1"/>
</dbReference>
<dbReference type="Pfam" id="PF00300">
    <property type="entry name" value="His_Phos_1"/>
    <property type="match status" value="1"/>
</dbReference>
<name>A0A350P2T8_9ALTE</name>
<dbReference type="PANTHER" id="PTHR20935">
    <property type="entry name" value="PHOSPHOGLYCERATE MUTASE-RELATED"/>
    <property type="match status" value="1"/>
</dbReference>
<organism evidence="2 3">
    <name type="scientific">Alteromonas australica</name>
    <dbReference type="NCBI Taxonomy" id="589873"/>
    <lineage>
        <taxon>Bacteria</taxon>
        <taxon>Pseudomonadati</taxon>
        <taxon>Pseudomonadota</taxon>
        <taxon>Gammaproteobacteria</taxon>
        <taxon>Alteromonadales</taxon>
        <taxon>Alteromonadaceae</taxon>
        <taxon>Alteromonas/Salinimonas group</taxon>
        <taxon>Alteromonas</taxon>
    </lineage>
</organism>
<proteinExistence type="predicted"/>
<protein>
    <submittedName>
        <fullName evidence="2">Histidine phosphatase</fullName>
    </submittedName>
</protein>
<dbReference type="InterPro" id="IPR051021">
    <property type="entry name" value="Mito_Ser/Thr_phosphatase"/>
</dbReference>
<sequence>MTDIYLVRHGQASFGKANYDKLSPLGGQQAHWLGEYFKQRDIVFDEVLSGDMVRHHETTQGIANGLQYLPDPTVISDLNEFNFQAVA</sequence>
<comment type="caution">
    <text evidence="2">The sequence shown here is derived from an EMBL/GenBank/DDBJ whole genome shotgun (WGS) entry which is preliminary data.</text>
</comment>
<evidence type="ECO:0000313" key="2">
    <source>
        <dbReference type="EMBL" id="HAW75605.1"/>
    </source>
</evidence>
<dbReference type="InterPro" id="IPR029033">
    <property type="entry name" value="His_PPase_superfam"/>
</dbReference>